<comment type="caution">
    <text evidence="4">The sequence shown here is derived from an EMBL/GenBank/DDBJ whole genome shotgun (WGS) entry which is preliminary data.</text>
</comment>
<gene>
    <name evidence="4" type="ORF">AMS69_18475</name>
</gene>
<reference evidence="4 5" key="1">
    <citation type="submission" date="2015-08" db="EMBL/GenBank/DDBJ databases">
        <title>Genomes of Isolates from Cabo Rojo, PR.</title>
        <authorList>
            <person name="Sanchez-Nieves R.L."/>
            <person name="Montalvo-Rodriguez R."/>
        </authorList>
    </citation>
    <scope>NUCLEOTIDE SEQUENCE [LARGE SCALE GENOMIC DNA]</scope>
    <source>
        <strain evidence="4 5">SL3</strain>
    </source>
</reference>
<evidence type="ECO:0000256" key="2">
    <source>
        <dbReference type="SAM" id="Phobius"/>
    </source>
</evidence>
<dbReference type="PANTHER" id="PTHR46401">
    <property type="entry name" value="GLYCOSYLTRANSFERASE WBBK-RELATED"/>
    <property type="match status" value="1"/>
</dbReference>
<feature type="transmembrane region" description="Helical" evidence="2">
    <location>
        <begin position="69"/>
        <end position="88"/>
    </location>
</feature>
<dbReference type="EMBL" id="LIUF01000010">
    <property type="protein sequence ID" value="KOX91478.1"/>
    <property type="molecule type" value="Genomic_DNA"/>
</dbReference>
<dbReference type="AlphaFoldDB" id="A0A0M9AHD2"/>
<dbReference type="PATRIC" id="fig|1705562.3.peg.741"/>
<dbReference type="Pfam" id="PF00534">
    <property type="entry name" value="Glycos_transf_1"/>
    <property type="match status" value="1"/>
</dbReference>
<keyword evidence="1 4" id="KW-0808">Transferase</keyword>
<name>A0A0M9AHD2_9EURY</name>
<dbReference type="Proteomes" id="UP000037729">
    <property type="component" value="Unassembled WGS sequence"/>
</dbReference>
<feature type="domain" description="Glycosyl transferase family 1" evidence="3">
    <location>
        <begin position="211"/>
        <end position="374"/>
    </location>
</feature>
<evidence type="ECO:0000256" key="1">
    <source>
        <dbReference type="ARBA" id="ARBA00022679"/>
    </source>
</evidence>
<dbReference type="CDD" id="cd03801">
    <property type="entry name" value="GT4_PimA-like"/>
    <property type="match status" value="1"/>
</dbReference>
<dbReference type="InterPro" id="IPR001296">
    <property type="entry name" value="Glyco_trans_1"/>
</dbReference>
<dbReference type="PANTHER" id="PTHR46401:SF2">
    <property type="entry name" value="GLYCOSYLTRANSFERASE WBBK-RELATED"/>
    <property type="match status" value="1"/>
</dbReference>
<keyword evidence="5" id="KW-1185">Reference proteome</keyword>
<protein>
    <submittedName>
        <fullName evidence="4">Group 1 glycosyl transferase</fullName>
    </submittedName>
</protein>
<evidence type="ECO:0000313" key="4">
    <source>
        <dbReference type="EMBL" id="KOX91478.1"/>
    </source>
</evidence>
<proteinExistence type="predicted"/>
<keyword evidence="2" id="KW-1133">Transmembrane helix</keyword>
<accession>A0A0M9AHD2</accession>
<keyword evidence="2" id="KW-0472">Membrane</keyword>
<dbReference type="Gene3D" id="3.40.50.2000">
    <property type="entry name" value="Glycogen Phosphorylase B"/>
    <property type="match status" value="2"/>
</dbReference>
<organism evidence="4 5">
    <name type="scientific">Haloarcula rubripromontorii</name>
    <dbReference type="NCBI Taxonomy" id="1705562"/>
    <lineage>
        <taxon>Archaea</taxon>
        <taxon>Methanobacteriati</taxon>
        <taxon>Methanobacteriota</taxon>
        <taxon>Stenosarchaea group</taxon>
        <taxon>Halobacteria</taxon>
        <taxon>Halobacteriales</taxon>
        <taxon>Haloarculaceae</taxon>
        <taxon>Haloarcula</taxon>
    </lineage>
</organism>
<dbReference type="STRING" id="1705562.AMS69_18475"/>
<dbReference type="SUPFAM" id="SSF53756">
    <property type="entry name" value="UDP-Glycosyltransferase/glycogen phosphorylase"/>
    <property type="match status" value="1"/>
</dbReference>
<dbReference type="GO" id="GO:0016757">
    <property type="term" value="F:glycosyltransferase activity"/>
    <property type="evidence" value="ECO:0007669"/>
    <property type="project" value="TreeGrafter"/>
</dbReference>
<evidence type="ECO:0000313" key="5">
    <source>
        <dbReference type="Proteomes" id="UP000037729"/>
    </source>
</evidence>
<dbReference type="OrthoDB" id="132546at2157"/>
<sequence length="403" mass="43537">MAQRRSLLLIHHRDVRSPFSATVPHYISTKLATVHTVHVICSADKDHDTGDTGNTSVVYHPIRTGNTRLVSTIAFFIIATLYATVLGARHRFDATYGFQRTLVQAWVGAIAGDSRFVAGLQVVPVRQKRDFVTSRQADMSLAERLSVMIWTGYAAAVKVALQRCDQVTCLTEGIRQVTEQEYGLDLSSAAVIGMGVDTETFEPADGRQAGDSFSRPLTVTYVGSLGAARGLPHVIEALAECGETFEFHIAGDGQSGYIDAMQAKAAKLGVADQIVWYGRVPHSDVPGLLTRTDVALSPLEDIESYRISFPAKLLEYMAAGAVVMATDIPPHQRLITDGDNGLLYDGTAAGLCSAIEQCLDDPALAGQIERTARETAEAYDWDTIVDKHAAALFPTATPNQTTP</sequence>
<evidence type="ECO:0000259" key="3">
    <source>
        <dbReference type="Pfam" id="PF00534"/>
    </source>
</evidence>
<keyword evidence="2" id="KW-0812">Transmembrane</keyword>